<proteinExistence type="predicted"/>
<comment type="caution">
    <text evidence="2">The sequence shown here is derived from an EMBL/GenBank/DDBJ whole genome shotgun (WGS) entry which is preliminary data.</text>
</comment>
<reference evidence="2 3" key="1">
    <citation type="submission" date="2019-12" db="EMBL/GenBank/DDBJ databases">
        <title>Nitratireductor arenosus sp. nov., Isolated from sea sand, Jeju island, South Korea.</title>
        <authorList>
            <person name="Kim W."/>
        </authorList>
    </citation>
    <scope>NUCLEOTIDE SEQUENCE [LARGE SCALE GENOMIC DNA]</scope>
    <source>
        <strain evidence="2 3">CAU 1489</strain>
    </source>
</reference>
<evidence type="ECO:0000259" key="1">
    <source>
        <dbReference type="Pfam" id="PF06568"/>
    </source>
</evidence>
<protein>
    <submittedName>
        <fullName evidence="2">DUF1127 domain-containing protein</fullName>
    </submittedName>
</protein>
<sequence length="68" mass="8298">MLAPSLSDWLPASFMHHVRRAGTRLWRRYQRHLQRLDLARLDKRMLDDIGLTETDMRRECAPFWLYRA</sequence>
<dbReference type="Pfam" id="PF06568">
    <property type="entry name" value="YjiS-like"/>
    <property type="match status" value="1"/>
</dbReference>
<accession>A0A844QJG5</accession>
<dbReference type="InterPro" id="IPR009506">
    <property type="entry name" value="YjiS-like"/>
</dbReference>
<organism evidence="2 3">
    <name type="scientific">Nitratireductor arenosus</name>
    <dbReference type="NCBI Taxonomy" id="2682096"/>
    <lineage>
        <taxon>Bacteria</taxon>
        <taxon>Pseudomonadati</taxon>
        <taxon>Pseudomonadota</taxon>
        <taxon>Alphaproteobacteria</taxon>
        <taxon>Hyphomicrobiales</taxon>
        <taxon>Phyllobacteriaceae</taxon>
        <taxon>Nitratireductor</taxon>
    </lineage>
</organism>
<dbReference type="Proteomes" id="UP000463224">
    <property type="component" value="Unassembled WGS sequence"/>
</dbReference>
<dbReference type="EMBL" id="WPHG01000003">
    <property type="protein sequence ID" value="MVA98153.1"/>
    <property type="molecule type" value="Genomic_DNA"/>
</dbReference>
<dbReference type="AlphaFoldDB" id="A0A844QJG5"/>
<feature type="domain" description="YjiS-like" evidence="1">
    <location>
        <begin position="23"/>
        <end position="55"/>
    </location>
</feature>
<evidence type="ECO:0000313" key="3">
    <source>
        <dbReference type="Proteomes" id="UP000463224"/>
    </source>
</evidence>
<keyword evidence="3" id="KW-1185">Reference proteome</keyword>
<name>A0A844QJG5_9HYPH</name>
<evidence type="ECO:0000313" key="2">
    <source>
        <dbReference type="EMBL" id="MVA98153.1"/>
    </source>
</evidence>
<gene>
    <name evidence="2" type="ORF">GN330_12960</name>
</gene>